<reference evidence="2" key="1">
    <citation type="submission" date="2021-05" db="EMBL/GenBank/DDBJ databases">
        <authorList>
            <person name="Kaiqin L."/>
            <person name="Jian G."/>
        </authorList>
    </citation>
    <scope>NUCLEOTIDE SEQUENCE</scope>
    <source>
        <strain evidence="2">HDS5</strain>
    </source>
</reference>
<keyword evidence="3" id="KW-1185">Reference proteome</keyword>
<keyword evidence="1" id="KW-0812">Transmembrane</keyword>
<accession>A0A975QL23</accession>
<keyword evidence="1" id="KW-1133">Transmembrane helix</keyword>
<dbReference type="AlphaFoldDB" id="A0A975QL23"/>
<evidence type="ECO:0000313" key="2">
    <source>
        <dbReference type="EMBL" id="QVJ03351.1"/>
    </source>
</evidence>
<evidence type="ECO:0000256" key="1">
    <source>
        <dbReference type="SAM" id="Phobius"/>
    </source>
</evidence>
<evidence type="ECO:0000313" key="3">
    <source>
        <dbReference type="Proteomes" id="UP000682416"/>
    </source>
</evidence>
<keyword evidence="1" id="KW-0472">Membrane</keyword>
<name>A0A975QL23_9ACTN</name>
<dbReference type="Proteomes" id="UP000682416">
    <property type="component" value="Chromosome"/>
</dbReference>
<feature type="transmembrane region" description="Helical" evidence="1">
    <location>
        <begin position="17"/>
        <end position="38"/>
    </location>
</feature>
<organism evidence="2 3">
    <name type="scientific">Nocardiopsis eucommiae</name>
    <dbReference type="NCBI Taxonomy" id="2831970"/>
    <lineage>
        <taxon>Bacteria</taxon>
        <taxon>Bacillati</taxon>
        <taxon>Actinomycetota</taxon>
        <taxon>Actinomycetes</taxon>
        <taxon>Streptosporangiales</taxon>
        <taxon>Nocardiopsidaceae</taxon>
        <taxon>Nocardiopsis</taxon>
    </lineage>
</organism>
<gene>
    <name evidence="2" type="ORF">KGD82_20570</name>
</gene>
<protein>
    <submittedName>
        <fullName evidence="2">Uncharacterized protein</fullName>
    </submittedName>
</protein>
<dbReference type="KEGG" id="nec:KGD82_20570"/>
<proteinExistence type="predicted"/>
<sequence length="270" mass="29249">MPSMEQELEDAGPGPHWLLSLLVALASLAVVASGWTVARLTLDGGSAAPPVVDPGGVESPMVRAVDADPSDPEVFLESAVQAVRDAPSFHVSYTRTVEGAAPARGWARHEPGSDTVFEHYFETSEGVRVHRYDLPGTGFMMTAEKGLPGMTVLDRPTEADRRLCSEEFVLAVLEDLEETATDLELVGSEEIDLPESTRGVPASTHTAYRYTGTFATEAGDYLSDVGRNDLVRIPEARFDLWVDEAGHPRRLGYTTPNGFGETYDYHPVAT</sequence>
<dbReference type="EMBL" id="CP074402">
    <property type="protein sequence ID" value="QVJ03351.1"/>
    <property type="molecule type" value="Genomic_DNA"/>
</dbReference>